<dbReference type="SUPFAM" id="SSF51735">
    <property type="entry name" value="NAD(P)-binding Rossmann-fold domains"/>
    <property type="match status" value="1"/>
</dbReference>
<gene>
    <name evidence="5" type="ORF">P280DRAFT_501511</name>
</gene>
<name>A0A6A6RQ45_9PLEO</name>
<dbReference type="PANTHER" id="PTHR43477:SF1">
    <property type="entry name" value="DIHYDROANTICAPSIN 7-DEHYDROGENASE"/>
    <property type="match status" value="1"/>
</dbReference>
<keyword evidence="4" id="KW-0812">Transmembrane</keyword>
<comment type="similarity">
    <text evidence="1">Belongs to the short-chain dehydrogenases/reductases (SDR) family.</text>
</comment>
<dbReference type="InterPro" id="IPR051122">
    <property type="entry name" value="SDR_DHRS6-like"/>
</dbReference>
<evidence type="ECO:0000256" key="2">
    <source>
        <dbReference type="ARBA" id="ARBA00022857"/>
    </source>
</evidence>
<evidence type="ECO:0000313" key="5">
    <source>
        <dbReference type="EMBL" id="KAF2636164.1"/>
    </source>
</evidence>
<keyword evidence="4" id="KW-1133">Transmembrane helix</keyword>
<evidence type="ECO:0000313" key="6">
    <source>
        <dbReference type="Proteomes" id="UP000799753"/>
    </source>
</evidence>
<feature type="transmembrane region" description="Helical" evidence="4">
    <location>
        <begin position="12"/>
        <end position="30"/>
    </location>
</feature>
<dbReference type="Pfam" id="PF23441">
    <property type="entry name" value="SDR"/>
    <property type="match status" value="1"/>
</dbReference>
<evidence type="ECO:0000256" key="1">
    <source>
        <dbReference type="ARBA" id="ARBA00006484"/>
    </source>
</evidence>
<protein>
    <submittedName>
        <fullName evidence="5">NAD(P)-binding protein</fullName>
    </submittedName>
</protein>
<dbReference type="AlphaFoldDB" id="A0A6A6RQ45"/>
<dbReference type="InterPro" id="IPR057571">
    <property type="entry name" value="SDR_PhqE-like"/>
</dbReference>
<dbReference type="OrthoDB" id="294295at2759"/>
<dbReference type="EMBL" id="MU006800">
    <property type="protein sequence ID" value="KAF2636164.1"/>
    <property type="molecule type" value="Genomic_DNA"/>
</dbReference>
<proteinExistence type="inferred from homology"/>
<keyword evidence="3" id="KW-0560">Oxidoreductase</keyword>
<evidence type="ECO:0000256" key="3">
    <source>
        <dbReference type="ARBA" id="ARBA00023002"/>
    </source>
</evidence>
<dbReference type="Gene3D" id="3.40.50.720">
    <property type="entry name" value="NAD(P)-binding Rossmann-like Domain"/>
    <property type="match status" value="1"/>
</dbReference>
<dbReference type="PRINTS" id="PR00081">
    <property type="entry name" value="GDHRDH"/>
</dbReference>
<dbReference type="InterPro" id="IPR002347">
    <property type="entry name" value="SDR_fam"/>
</dbReference>
<sequence>MAHPNRLLNARILALGGTSGIGFGIASFALSQGARVIISGSKQPKVDDKVRELQSLYPNLPTESISGYACDLSDIENMEKNVKELLDKATDNGTKNLDHITHTAGDMFALPTLANLTVSSVLAGFNVRFLTGAILAKHIATGNYMDFSAKSSLTLTSGTNSHKPAPGWSIGSPWGTVVEGLVRGLAVDLKPIRVNCVAPGAIDTPMLQSFLRKASEEDAKRFRGEGNLVGDYGSVVDCAEAFGWSMRDRNVTGVTIRTDGGRILV</sequence>
<keyword evidence="6" id="KW-1185">Reference proteome</keyword>
<evidence type="ECO:0000256" key="4">
    <source>
        <dbReference type="SAM" id="Phobius"/>
    </source>
</evidence>
<dbReference type="PANTHER" id="PTHR43477">
    <property type="entry name" value="DIHYDROANTICAPSIN 7-DEHYDROGENASE"/>
    <property type="match status" value="1"/>
</dbReference>
<keyword evidence="2" id="KW-0521">NADP</keyword>
<reference evidence="5" key="1">
    <citation type="journal article" date="2020" name="Stud. Mycol.">
        <title>101 Dothideomycetes genomes: a test case for predicting lifestyles and emergence of pathogens.</title>
        <authorList>
            <person name="Haridas S."/>
            <person name="Albert R."/>
            <person name="Binder M."/>
            <person name="Bloem J."/>
            <person name="Labutti K."/>
            <person name="Salamov A."/>
            <person name="Andreopoulos B."/>
            <person name="Baker S."/>
            <person name="Barry K."/>
            <person name="Bills G."/>
            <person name="Bluhm B."/>
            <person name="Cannon C."/>
            <person name="Castanera R."/>
            <person name="Culley D."/>
            <person name="Daum C."/>
            <person name="Ezra D."/>
            <person name="Gonzalez J."/>
            <person name="Henrissat B."/>
            <person name="Kuo A."/>
            <person name="Liang C."/>
            <person name="Lipzen A."/>
            <person name="Lutzoni F."/>
            <person name="Magnuson J."/>
            <person name="Mondo S."/>
            <person name="Nolan M."/>
            <person name="Ohm R."/>
            <person name="Pangilinan J."/>
            <person name="Park H.-J."/>
            <person name="Ramirez L."/>
            <person name="Alfaro M."/>
            <person name="Sun H."/>
            <person name="Tritt A."/>
            <person name="Yoshinaga Y."/>
            <person name="Zwiers L.-H."/>
            <person name="Turgeon B."/>
            <person name="Goodwin S."/>
            <person name="Spatafora J."/>
            <person name="Crous P."/>
            <person name="Grigoriev I."/>
        </authorList>
    </citation>
    <scope>NUCLEOTIDE SEQUENCE</scope>
    <source>
        <strain evidence="5">CBS 473.64</strain>
    </source>
</reference>
<dbReference type="Proteomes" id="UP000799753">
    <property type="component" value="Unassembled WGS sequence"/>
</dbReference>
<organism evidence="5 6">
    <name type="scientific">Massarina eburnea CBS 473.64</name>
    <dbReference type="NCBI Taxonomy" id="1395130"/>
    <lineage>
        <taxon>Eukaryota</taxon>
        <taxon>Fungi</taxon>
        <taxon>Dikarya</taxon>
        <taxon>Ascomycota</taxon>
        <taxon>Pezizomycotina</taxon>
        <taxon>Dothideomycetes</taxon>
        <taxon>Pleosporomycetidae</taxon>
        <taxon>Pleosporales</taxon>
        <taxon>Massarineae</taxon>
        <taxon>Massarinaceae</taxon>
        <taxon>Massarina</taxon>
    </lineage>
</organism>
<dbReference type="GO" id="GO:0016491">
    <property type="term" value="F:oxidoreductase activity"/>
    <property type="evidence" value="ECO:0007669"/>
    <property type="project" value="UniProtKB-KW"/>
</dbReference>
<accession>A0A6A6RQ45</accession>
<dbReference type="InterPro" id="IPR036291">
    <property type="entry name" value="NAD(P)-bd_dom_sf"/>
</dbReference>
<keyword evidence="4" id="KW-0472">Membrane</keyword>